<sequence length="256" mass="30406">MHYVQFNPILSMHPNYHQQCIQFYIKRWTAIIAFILYQSCVNNQKEETLSLYKYLFFGFCIPFSISIYPFFTHDYGFAGISCWIKEDYINNSYRSTIIRYINFYIPLIIIILYNSIIYIIIICKLYGISEQQTKFIYKMISYPLILIICWIFTAFNRTYEEISQQQQIWLLYLSKALSGLMGFFNYIGYGFTPQVRESCSFYCCANKSKTVQIELELKQQQNRDLTQNTQETNSRNSVDSQRDSIQGDLSFIAGLY</sequence>
<dbReference type="PANTHER" id="PTHR23112">
    <property type="entry name" value="G PROTEIN-COUPLED RECEPTOR 157-RELATED"/>
    <property type="match status" value="1"/>
</dbReference>
<dbReference type="GO" id="GO:0005886">
    <property type="term" value="C:plasma membrane"/>
    <property type="evidence" value="ECO:0007669"/>
    <property type="project" value="TreeGrafter"/>
</dbReference>
<dbReference type="GO" id="GO:0004930">
    <property type="term" value="F:G protein-coupled receptor activity"/>
    <property type="evidence" value="ECO:0007669"/>
    <property type="project" value="TreeGrafter"/>
</dbReference>
<evidence type="ECO:0000256" key="6">
    <source>
        <dbReference type="SAM" id="Phobius"/>
    </source>
</evidence>
<evidence type="ECO:0000256" key="4">
    <source>
        <dbReference type="ARBA" id="ARBA00023136"/>
    </source>
</evidence>
<dbReference type="Pfam" id="PF05462">
    <property type="entry name" value="Dicty_CAR"/>
    <property type="match status" value="1"/>
</dbReference>
<evidence type="ECO:0000313" key="8">
    <source>
        <dbReference type="Proteomes" id="UP000692954"/>
    </source>
</evidence>
<gene>
    <name evidence="7" type="ORF">PSON_ATCC_30995.1.T1920041</name>
</gene>
<dbReference type="EMBL" id="CAJJDN010000192">
    <property type="protein sequence ID" value="CAD8128614.1"/>
    <property type="molecule type" value="Genomic_DNA"/>
</dbReference>
<keyword evidence="2 6" id="KW-0812">Transmembrane</keyword>
<evidence type="ECO:0000256" key="3">
    <source>
        <dbReference type="ARBA" id="ARBA00022989"/>
    </source>
</evidence>
<dbReference type="GO" id="GO:0007189">
    <property type="term" value="P:adenylate cyclase-activating G protein-coupled receptor signaling pathway"/>
    <property type="evidence" value="ECO:0007669"/>
    <property type="project" value="TreeGrafter"/>
</dbReference>
<evidence type="ECO:0000313" key="7">
    <source>
        <dbReference type="EMBL" id="CAD8128614.1"/>
    </source>
</evidence>
<accession>A0A8S1RPM3</accession>
<name>A0A8S1RPM3_9CILI</name>
<feature type="transmembrane region" description="Helical" evidence="6">
    <location>
        <begin position="51"/>
        <end position="71"/>
    </location>
</feature>
<keyword evidence="3 6" id="KW-1133">Transmembrane helix</keyword>
<evidence type="ECO:0000256" key="2">
    <source>
        <dbReference type="ARBA" id="ARBA00022692"/>
    </source>
</evidence>
<organism evidence="7 8">
    <name type="scientific">Paramecium sonneborni</name>
    <dbReference type="NCBI Taxonomy" id="65129"/>
    <lineage>
        <taxon>Eukaryota</taxon>
        <taxon>Sar</taxon>
        <taxon>Alveolata</taxon>
        <taxon>Ciliophora</taxon>
        <taxon>Intramacronucleata</taxon>
        <taxon>Oligohymenophorea</taxon>
        <taxon>Peniculida</taxon>
        <taxon>Parameciidae</taxon>
        <taxon>Paramecium</taxon>
    </lineage>
</organism>
<keyword evidence="8" id="KW-1185">Reference proteome</keyword>
<feature type="transmembrane region" description="Helical" evidence="6">
    <location>
        <begin position="135"/>
        <end position="155"/>
    </location>
</feature>
<dbReference type="Proteomes" id="UP000692954">
    <property type="component" value="Unassembled WGS sequence"/>
</dbReference>
<feature type="region of interest" description="Disordered" evidence="5">
    <location>
        <begin position="222"/>
        <end position="242"/>
    </location>
</feature>
<dbReference type="PANTHER" id="PTHR23112:SF0">
    <property type="entry name" value="TRANSMEMBRANE PROTEIN 116"/>
    <property type="match status" value="1"/>
</dbReference>
<comment type="subcellular location">
    <subcellularLocation>
        <location evidence="1">Membrane</location>
        <topology evidence="1">Multi-pass membrane protein</topology>
    </subcellularLocation>
</comment>
<reference evidence="7" key="1">
    <citation type="submission" date="2021-01" db="EMBL/GenBank/DDBJ databases">
        <authorList>
            <consortium name="Genoscope - CEA"/>
            <person name="William W."/>
        </authorList>
    </citation>
    <scope>NUCLEOTIDE SEQUENCE</scope>
</reference>
<evidence type="ECO:0008006" key="9">
    <source>
        <dbReference type="Google" id="ProtNLM"/>
    </source>
</evidence>
<feature type="compositionally biased region" description="Polar residues" evidence="5">
    <location>
        <begin position="222"/>
        <end position="239"/>
    </location>
</feature>
<dbReference type="AlphaFoldDB" id="A0A8S1RPM3"/>
<dbReference type="OrthoDB" id="299724at2759"/>
<feature type="transmembrane region" description="Helical" evidence="6">
    <location>
        <begin position="167"/>
        <end position="187"/>
    </location>
</feature>
<protein>
    <recommendedName>
        <fullName evidence="9">G-protein coupled receptors family 2 profile 2 domain-containing protein</fullName>
    </recommendedName>
</protein>
<evidence type="ECO:0000256" key="5">
    <source>
        <dbReference type="SAM" id="MobiDB-lite"/>
    </source>
</evidence>
<evidence type="ECO:0000256" key="1">
    <source>
        <dbReference type="ARBA" id="ARBA00004141"/>
    </source>
</evidence>
<feature type="transmembrane region" description="Helical" evidence="6">
    <location>
        <begin position="103"/>
        <end position="123"/>
    </location>
</feature>
<keyword evidence="4 6" id="KW-0472">Membrane</keyword>
<comment type="caution">
    <text evidence="7">The sequence shown here is derived from an EMBL/GenBank/DDBJ whole genome shotgun (WGS) entry which is preliminary data.</text>
</comment>
<proteinExistence type="predicted"/>